<organism evidence="7 8">
    <name type="scientific">Candolleomyces eurysporus</name>
    <dbReference type="NCBI Taxonomy" id="2828524"/>
    <lineage>
        <taxon>Eukaryota</taxon>
        <taxon>Fungi</taxon>
        <taxon>Dikarya</taxon>
        <taxon>Basidiomycota</taxon>
        <taxon>Agaricomycotina</taxon>
        <taxon>Agaricomycetes</taxon>
        <taxon>Agaricomycetidae</taxon>
        <taxon>Agaricales</taxon>
        <taxon>Agaricineae</taxon>
        <taxon>Psathyrellaceae</taxon>
        <taxon>Candolleomyces</taxon>
    </lineage>
</organism>
<dbReference type="PRINTS" id="PR00368">
    <property type="entry name" value="FADPNR"/>
</dbReference>
<dbReference type="EMBL" id="JANBPK010000978">
    <property type="protein sequence ID" value="KAJ2927561.1"/>
    <property type="molecule type" value="Genomic_DNA"/>
</dbReference>
<evidence type="ECO:0000259" key="6">
    <source>
        <dbReference type="Pfam" id="PF07992"/>
    </source>
</evidence>
<keyword evidence="5" id="KW-0812">Transmembrane</keyword>
<keyword evidence="3" id="KW-0274">FAD</keyword>
<dbReference type="PANTHER" id="PTHR43735">
    <property type="entry name" value="APOPTOSIS-INDUCING FACTOR 1"/>
    <property type="match status" value="1"/>
</dbReference>
<comment type="similarity">
    <text evidence="1">Belongs to the FAD-dependent oxidoreductase family.</text>
</comment>
<dbReference type="PRINTS" id="PR00411">
    <property type="entry name" value="PNDRDTASEI"/>
</dbReference>
<keyword evidence="5" id="KW-0472">Membrane</keyword>
<evidence type="ECO:0000256" key="1">
    <source>
        <dbReference type="ARBA" id="ARBA00006442"/>
    </source>
</evidence>
<dbReference type="Pfam" id="PF07992">
    <property type="entry name" value="Pyr_redox_2"/>
    <property type="match status" value="1"/>
</dbReference>
<gene>
    <name evidence="7" type="ORF">H1R20_g9541</name>
</gene>
<protein>
    <recommendedName>
        <fullName evidence="6">FAD/NAD(P)-binding domain-containing protein</fullName>
    </recommendedName>
</protein>
<comment type="caution">
    <text evidence="7">The sequence shown here is derived from an EMBL/GenBank/DDBJ whole genome shotgun (WGS) entry which is preliminary data.</text>
</comment>
<keyword evidence="5" id="KW-1133">Transmembrane helix</keyword>
<dbReference type="Proteomes" id="UP001140091">
    <property type="component" value="Unassembled WGS sequence"/>
</dbReference>
<dbReference type="GO" id="GO:0004174">
    <property type="term" value="F:electron-transferring-flavoprotein dehydrogenase activity"/>
    <property type="evidence" value="ECO:0007669"/>
    <property type="project" value="TreeGrafter"/>
</dbReference>
<accession>A0A9W8MEF2</accession>
<proteinExistence type="inferred from homology"/>
<dbReference type="InterPro" id="IPR023753">
    <property type="entry name" value="FAD/NAD-binding_dom"/>
</dbReference>
<dbReference type="Gene3D" id="3.50.50.100">
    <property type="match status" value="1"/>
</dbReference>
<evidence type="ECO:0000256" key="4">
    <source>
        <dbReference type="ARBA" id="ARBA00023002"/>
    </source>
</evidence>
<dbReference type="GO" id="GO:0050660">
    <property type="term" value="F:flavin adenine dinucleotide binding"/>
    <property type="evidence" value="ECO:0007669"/>
    <property type="project" value="TreeGrafter"/>
</dbReference>
<dbReference type="InterPro" id="IPR036188">
    <property type="entry name" value="FAD/NAD-bd_sf"/>
</dbReference>
<evidence type="ECO:0000313" key="7">
    <source>
        <dbReference type="EMBL" id="KAJ2927561.1"/>
    </source>
</evidence>
<keyword evidence="2" id="KW-0285">Flavoprotein</keyword>
<keyword evidence="4" id="KW-0560">Oxidoreductase</keyword>
<dbReference type="AlphaFoldDB" id="A0A9W8MEF2"/>
<name>A0A9W8MEF2_9AGAR</name>
<evidence type="ECO:0000313" key="8">
    <source>
        <dbReference type="Proteomes" id="UP001140091"/>
    </source>
</evidence>
<evidence type="ECO:0000256" key="2">
    <source>
        <dbReference type="ARBA" id="ARBA00022630"/>
    </source>
</evidence>
<feature type="domain" description="FAD/NAD(P)-binding" evidence="6">
    <location>
        <begin position="4"/>
        <end position="291"/>
    </location>
</feature>
<feature type="non-terminal residue" evidence="7">
    <location>
        <position position="368"/>
    </location>
</feature>
<keyword evidence="8" id="KW-1185">Reference proteome</keyword>
<evidence type="ECO:0000256" key="3">
    <source>
        <dbReference type="ARBA" id="ARBA00022827"/>
    </source>
</evidence>
<sequence length="368" mass="39439">MVKNIVIVGGGCGGVILAKDLASKIDASQHRIILITSSHRFVHLPSTLRAATTSEGQLENESFMEYGTNFLQGKGEVKHATVTSFTAGTPGQVKLSTGETVDYEVLVLATGNKWTGPVAIPATSQEEVKKHLDSWRAKIEKAKSIVLVGGGIVGVELSGEIAHFHKGKPITIVHSEELPLNPVYPDKVRRRVLGGLQKHGVSFVGKDRVENFTPSEDGQVTTKNGKVINADLVITTIGGTPNTGLVEESLGADALTASKHVRVLPTLQLPNHSNIFAIGDIIDWEEQRQAAKIPAHAGVVVKNVLSLLRGRPTSAEYKGSSEMVIITLGPTDGVTYLGIWWGIVLGSWFSVMMKSKTLMIPMSKATFA</sequence>
<feature type="transmembrane region" description="Helical" evidence="5">
    <location>
        <begin position="333"/>
        <end position="353"/>
    </location>
</feature>
<dbReference type="PANTHER" id="PTHR43735:SF3">
    <property type="entry name" value="FERROPTOSIS SUPPRESSOR PROTEIN 1"/>
    <property type="match status" value="1"/>
</dbReference>
<dbReference type="OrthoDB" id="202203at2759"/>
<dbReference type="SUPFAM" id="SSF51905">
    <property type="entry name" value="FAD/NAD(P)-binding domain"/>
    <property type="match status" value="1"/>
</dbReference>
<evidence type="ECO:0000256" key="5">
    <source>
        <dbReference type="SAM" id="Phobius"/>
    </source>
</evidence>
<dbReference type="GO" id="GO:0005737">
    <property type="term" value="C:cytoplasm"/>
    <property type="evidence" value="ECO:0007669"/>
    <property type="project" value="TreeGrafter"/>
</dbReference>
<reference evidence="7" key="1">
    <citation type="submission" date="2022-06" db="EMBL/GenBank/DDBJ databases">
        <title>Genome Sequence of Candolleomyces eurysporus.</title>
        <authorList>
            <person name="Buettner E."/>
        </authorList>
    </citation>
    <scope>NUCLEOTIDE SEQUENCE</scope>
    <source>
        <strain evidence="7">VTCC 930004</strain>
    </source>
</reference>